<organism evidence="5 6">
    <name type="scientific">Bifidobacterium platyrrhinorum</name>
    <dbReference type="NCBI Taxonomy" id="2661628"/>
    <lineage>
        <taxon>Bacteria</taxon>
        <taxon>Bacillati</taxon>
        <taxon>Actinomycetota</taxon>
        <taxon>Actinomycetes</taxon>
        <taxon>Bifidobacteriales</taxon>
        <taxon>Bifidobacteriaceae</taxon>
        <taxon>Bifidobacterium</taxon>
    </lineage>
</organism>
<evidence type="ECO:0000259" key="4">
    <source>
        <dbReference type="Pfam" id="PF14393"/>
    </source>
</evidence>
<dbReference type="PANTHER" id="PTHR13778:SF47">
    <property type="entry name" value="LIPOPOLYSACCHARIDE 1,3-GALACTOSYLTRANSFERASE"/>
    <property type="match status" value="1"/>
</dbReference>
<comment type="caution">
    <text evidence="5">The sequence shown here is derived from an EMBL/GenBank/DDBJ whole genome shotgun (WGS) entry which is preliminary data.</text>
</comment>
<dbReference type="InterPro" id="IPR050748">
    <property type="entry name" value="Glycosyltrans_8_dom-fam"/>
</dbReference>
<keyword evidence="1" id="KW-0328">Glycosyltransferase</keyword>
<dbReference type="AlphaFoldDB" id="A0A6L9SRP3"/>
<dbReference type="Pfam" id="PF01501">
    <property type="entry name" value="Glyco_transf_8"/>
    <property type="match status" value="1"/>
</dbReference>
<dbReference type="CDD" id="cd04194">
    <property type="entry name" value="GT8_A4GalT_like"/>
    <property type="match status" value="1"/>
</dbReference>
<dbReference type="InterPro" id="IPR029044">
    <property type="entry name" value="Nucleotide-diphossugar_trans"/>
</dbReference>
<dbReference type="RefSeq" id="WP_163196576.1">
    <property type="nucleotide sequence ID" value="NZ_WHZV01000002.1"/>
</dbReference>
<dbReference type="GO" id="GO:0016757">
    <property type="term" value="F:glycosyltransferase activity"/>
    <property type="evidence" value="ECO:0007669"/>
    <property type="project" value="UniProtKB-KW"/>
</dbReference>
<dbReference type="GO" id="GO:0046872">
    <property type="term" value="F:metal ion binding"/>
    <property type="evidence" value="ECO:0007669"/>
    <property type="project" value="UniProtKB-KW"/>
</dbReference>
<dbReference type="EMBL" id="WHZV01000002">
    <property type="protein sequence ID" value="NEG54855.1"/>
    <property type="molecule type" value="Genomic_DNA"/>
</dbReference>
<evidence type="ECO:0000313" key="5">
    <source>
        <dbReference type="EMBL" id="NEG54855.1"/>
    </source>
</evidence>
<dbReference type="SUPFAM" id="SSF53448">
    <property type="entry name" value="Nucleotide-diphospho-sugar transferases"/>
    <property type="match status" value="1"/>
</dbReference>
<evidence type="ECO:0000256" key="3">
    <source>
        <dbReference type="ARBA" id="ARBA00022723"/>
    </source>
</evidence>
<keyword evidence="3" id="KW-0479">Metal-binding</keyword>
<accession>A0A6L9SRP3</accession>
<evidence type="ECO:0000313" key="6">
    <source>
        <dbReference type="Proteomes" id="UP000483293"/>
    </source>
</evidence>
<gene>
    <name evidence="5" type="ORF">GFD21_03500</name>
</gene>
<dbReference type="InterPro" id="IPR002495">
    <property type="entry name" value="Glyco_trans_8"/>
</dbReference>
<dbReference type="Pfam" id="PF14393">
    <property type="entry name" value="DUF4422"/>
    <property type="match status" value="1"/>
</dbReference>
<dbReference type="PANTHER" id="PTHR13778">
    <property type="entry name" value="GLYCOSYLTRANSFERASE 8 DOMAIN-CONTAINING PROTEIN"/>
    <property type="match status" value="1"/>
</dbReference>
<feature type="domain" description="DUF4422" evidence="4">
    <location>
        <begin position="16"/>
        <end position="259"/>
    </location>
</feature>
<protein>
    <submittedName>
        <fullName evidence="5">DUF4422 domain-containing protein</fullName>
    </submittedName>
</protein>
<reference evidence="5 6" key="1">
    <citation type="submission" date="2019-10" db="EMBL/GenBank/DDBJ databases">
        <title>Bifidobacterium from non-human primates.</title>
        <authorList>
            <person name="Modesto M."/>
        </authorList>
    </citation>
    <scope>NUCLEOTIDE SEQUENCE [LARGE SCALE GENOMIC DNA]</scope>
    <source>
        <strain evidence="5 6">SMA15</strain>
    </source>
</reference>
<evidence type="ECO:0000256" key="1">
    <source>
        <dbReference type="ARBA" id="ARBA00022676"/>
    </source>
</evidence>
<name>A0A6L9SRP3_9BIFI</name>
<dbReference type="Proteomes" id="UP000483293">
    <property type="component" value="Unassembled WGS sequence"/>
</dbReference>
<evidence type="ECO:0000256" key="2">
    <source>
        <dbReference type="ARBA" id="ARBA00022679"/>
    </source>
</evidence>
<proteinExistence type="predicted"/>
<keyword evidence="2" id="KW-0808">Transferase</keyword>
<keyword evidence="6" id="KW-1185">Reference proteome</keyword>
<sequence length="649" mass="74006">MAGIPNAQQEPSARIKIFIAAHTPSVFPDCASILPIQAGTATAGKTGGTVFEDMLHDDDGENISDLNPMYSELTVLYWAWKNTDADYIGLGQYRRYLNFSQNSYAEDKAGEIPGAYINAQSISEYGLNDASIAQAVTDWDIITGPTRNVHKLYGFTNLKEQWDADRHLRSADLQHMYDILCTRHPEYREDADTVLNGTQFIPNNMFVMKRNVFHDYCSWLFPLLGEFVANWDHRHADVELLRTPGHLAERLLTIYITHAQRVELGDSSASSVNGPLRVRQLQCVRFSHPEPFTPLEPLDTNPRFTVPVIFAADDDYVPVLATAITSLLRNASPDRHYDVIVLDRFITTENKQTIVASLSDYANASIRFYDMSRFIAEHQTPQTHLHKEERWNVATCYRFGIQEALPFYSKVIYLDCDVVVNGDISELYDIDLHGKAIGAVPDLDFLGNLNMKQNAAAAYASDRLHMTDPYHYFQTGVLVMDLDRMREIHSVSEWLDYASRPELTHHDQDVLNMECEEDVAYLPYEWNVLHNCGGRVNTIFSYAPADAFRAYLESRKHPNIIHYAGPDKPWTNPWCDFGPLYWSYARTTPFSLQIMAMLADVRKPKPVEFHERAIAEDHPARKYVDKVAPIGSRQREVMKAVARRVQGKQ</sequence>
<dbReference type="InterPro" id="IPR025536">
    <property type="entry name" value="DUF4422"/>
</dbReference>
<dbReference type="Gene3D" id="3.90.550.10">
    <property type="entry name" value="Spore Coat Polysaccharide Biosynthesis Protein SpsA, Chain A"/>
    <property type="match status" value="1"/>
</dbReference>